<reference evidence="1" key="1">
    <citation type="submission" date="2021-07" db="EMBL/GenBank/DDBJ databases">
        <authorList>
            <person name="Catto M.A."/>
            <person name="Jacobson A."/>
            <person name="Kennedy G."/>
            <person name="Labadie P."/>
            <person name="Hunt B.G."/>
            <person name="Srinivasan R."/>
        </authorList>
    </citation>
    <scope>NUCLEOTIDE SEQUENCE</scope>
    <source>
        <strain evidence="1">PL_HMW_Pooled</strain>
        <tissue evidence="1">Head</tissue>
    </source>
</reference>
<dbReference type="InterPro" id="IPR012337">
    <property type="entry name" value="RNaseH-like_sf"/>
</dbReference>
<dbReference type="AlphaFoldDB" id="A0AAE1L769"/>
<accession>A0AAE1L769</accession>
<proteinExistence type="predicted"/>
<organism evidence="1 2">
    <name type="scientific">Frankliniella fusca</name>
    <dbReference type="NCBI Taxonomy" id="407009"/>
    <lineage>
        <taxon>Eukaryota</taxon>
        <taxon>Metazoa</taxon>
        <taxon>Ecdysozoa</taxon>
        <taxon>Arthropoda</taxon>
        <taxon>Hexapoda</taxon>
        <taxon>Insecta</taxon>
        <taxon>Pterygota</taxon>
        <taxon>Neoptera</taxon>
        <taxon>Paraneoptera</taxon>
        <taxon>Thysanoptera</taxon>
        <taxon>Terebrantia</taxon>
        <taxon>Thripoidea</taxon>
        <taxon>Thripidae</taxon>
        <taxon>Frankliniella</taxon>
    </lineage>
</organism>
<protein>
    <submittedName>
        <fullName evidence="1">Zinc finger MYM-type protein 1</fullName>
    </submittedName>
</protein>
<comment type="caution">
    <text evidence="1">The sequence shown here is derived from an EMBL/GenBank/DDBJ whole genome shotgun (WGS) entry which is preliminary data.</text>
</comment>
<dbReference type="EMBL" id="JAHWGI010000011">
    <property type="protein sequence ID" value="KAK3907552.1"/>
    <property type="molecule type" value="Genomic_DNA"/>
</dbReference>
<evidence type="ECO:0000313" key="2">
    <source>
        <dbReference type="Proteomes" id="UP001219518"/>
    </source>
</evidence>
<dbReference type="PANTHER" id="PTHR37162:SF1">
    <property type="entry name" value="BED-TYPE DOMAIN-CONTAINING PROTEIN"/>
    <property type="match status" value="1"/>
</dbReference>
<gene>
    <name evidence="1" type="ORF">KUF71_003051</name>
</gene>
<reference evidence="1" key="2">
    <citation type="journal article" date="2023" name="BMC Genomics">
        <title>Pest status, molecular evolution, and epigenetic factors derived from the genome assembly of Frankliniella fusca, a thysanopteran phytovirus vector.</title>
        <authorList>
            <person name="Catto M.A."/>
            <person name="Labadie P.E."/>
            <person name="Jacobson A.L."/>
            <person name="Kennedy G.G."/>
            <person name="Srinivasan R."/>
            <person name="Hunt B.G."/>
        </authorList>
    </citation>
    <scope>NUCLEOTIDE SEQUENCE</scope>
    <source>
        <strain evidence="1">PL_HMW_Pooled</strain>
    </source>
</reference>
<keyword evidence="2" id="KW-1185">Reference proteome</keyword>
<sequence>MLTDLVKEIGNRPFSLIVDESMDVSVVKYLAFMVRYHSPSRKAVVTECTSAFAESLYYLTKEYLQKVGLNIQNLVGLGTDGVASMCTAVHENSSLFTLLKKDVPNLQLVKCVCHTLHLAASHAAVCLPDDLEYLVRETRNWFASSPLWRQNYEDLFKAMNDGEMPRKLVQLSGTRWLAWSRALAVITAQWDELKAHFNQYISTLSAHKCERRRRPNDARGQRGGDTTTECIAAGVDFDELKSQWERLPGVNWKEFFDGYVPSNSCKFWCGVHEYREDDEPVLRSIPNFTLRVLSLPFFQRRSRVERAFSVMNDIETKARNRMRLEILMPIMRIRLRVIWSGCCKEFEPTDEMYALFNCSNVVIFSKSV</sequence>
<dbReference type="Proteomes" id="UP001219518">
    <property type="component" value="Unassembled WGS sequence"/>
</dbReference>
<dbReference type="SUPFAM" id="SSF53098">
    <property type="entry name" value="Ribonuclease H-like"/>
    <property type="match status" value="1"/>
</dbReference>
<name>A0AAE1L769_9NEOP</name>
<evidence type="ECO:0000313" key="1">
    <source>
        <dbReference type="EMBL" id="KAK3907552.1"/>
    </source>
</evidence>
<dbReference type="PANTHER" id="PTHR37162">
    <property type="entry name" value="HAT FAMILY DIMERISATION DOMAINCONTAINING PROTEIN-RELATED"/>
    <property type="match status" value="1"/>
</dbReference>